<dbReference type="AlphaFoldDB" id="A0A5F0KB88"/>
<dbReference type="Proteomes" id="UP000297914">
    <property type="component" value="Unassembled WGS sequence"/>
</dbReference>
<dbReference type="EMBL" id="QORL01000017">
    <property type="protein sequence ID" value="TFF76537.1"/>
    <property type="molecule type" value="Genomic_DNA"/>
</dbReference>
<evidence type="ECO:0000313" key="3">
    <source>
        <dbReference type="Proteomes" id="UP000297720"/>
    </source>
</evidence>
<dbReference type="EMBL" id="QORK01000017">
    <property type="protein sequence ID" value="TFF80985.1"/>
    <property type="molecule type" value="Genomic_DNA"/>
</dbReference>
<protein>
    <submittedName>
        <fullName evidence="2">Uncharacterized protein</fullName>
    </submittedName>
</protein>
<keyword evidence="3" id="KW-1185">Reference proteome</keyword>
<comment type="caution">
    <text evidence="2">The sequence shown here is derived from an EMBL/GenBank/DDBJ whole genome shotgun (WGS) entry which is preliminary data.</text>
</comment>
<proteinExistence type="predicted"/>
<accession>A0A5F0KB88</accession>
<gene>
    <name evidence="1" type="ORF">DRM93_09540</name>
    <name evidence="2" type="ORF">DRM94_09540</name>
</gene>
<evidence type="ECO:0000313" key="4">
    <source>
        <dbReference type="Proteomes" id="UP000297914"/>
    </source>
</evidence>
<evidence type="ECO:0000313" key="2">
    <source>
        <dbReference type="EMBL" id="TFF80985.1"/>
    </source>
</evidence>
<organism evidence="2 4">
    <name type="scientific">Aeromonas taiwanensis</name>
    <dbReference type="NCBI Taxonomy" id="633417"/>
    <lineage>
        <taxon>Bacteria</taxon>
        <taxon>Pseudomonadati</taxon>
        <taxon>Pseudomonadota</taxon>
        <taxon>Gammaproteobacteria</taxon>
        <taxon>Aeromonadales</taxon>
        <taxon>Aeromonadaceae</taxon>
        <taxon>Aeromonas</taxon>
    </lineage>
</organism>
<dbReference type="Proteomes" id="UP000297720">
    <property type="component" value="Unassembled WGS sequence"/>
</dbReference>
<reference evidence="2 4" key="1">
    <citation type="submission" date="2018-06" db="EMBL/GenBank/DDBJ databases">
        <title>Occurrence of a novel blaKPC-2- and qnrS2- harbouring IncP6 plasmid from Aeromonas taiwanensis isolates recovered from the river sediments.</title>
        <authorList>
            <person name="Zheng B."/>
            <person name="Yu X."/>
            <person name="Xiao Y."/>
        </authorList>
    </citation>
    <scope>NUCLEOTIDE SEQUENCE [LARGE SCALE GENOMIC DNA]</scope>
    <source>
        <strain evidence="1 3">1713</strain>
        <strain evidence="2 4">198</strain>
    </source>
</reference>
<evidence type="ECO:0000313" key="1">
    <source>
        <dbReference type="EMBL" id="TFF76537.1"/>
    </source>
</evidence>
<sequence>MNTLKGCLHNILGTTLSNDVDLVVEYVMSKQQAGGANEFLIGIIGDTVNIVPLRMGYELPDMPWAKNCRPLYALCIKGKEAEYRIVQGLKDSLSRLPKLPCASAGAPAIIKAVTKVLVNRTLEAHEPPWPKNDPDFWPCWARYCRQGNHPTLGAWLDMAIARIKESEINVA</sequence>
<dbReference type="RefSeq" id="WP_128343582.1">
    <property type="nucleotide sequence ID" value="NZ_QORJ01000021.1"/>
</dbReference>
<name>A0A5F0KB88_9GAMM</name>